<dbReference type="AlphaFoldDB" id="A0A6C0J8D5"/>
<evidence type="ECO:0000256" key="1">
    <source>
        <dbReference type="SAM" id="Phobius"/>
    </source>
</evidence>
<accession>A0A6C0J8D5</accession>
<evidence type="ECO:0000313" key="2">
    <source>
        <dbReference type="EMBL" id="QHU01902.1"/>
    </source>
</evidence>
<proteinExistence type="predicted"/>
<organism evidence="2">
    <name type="scientific">viral metagenome</name>
    <dbReference type="NCBI Taxonomy" id="1070528"/>
    <lineage>
        <taxon>unclassified sequences</taxon>
        <taxon>metagenomes</taxon>
        <taxon>organismal metagenomes</taxon>
    </lineage>
</organism>
<dbReference type="EMBL" id="MN740350">
    <property type="protein sequence ID" value="QHU01902.1"/>
    <property type="molecule type" value="Genomic_DNA"/>
</dbReference>
<keyword evidence="1" id="KW-1133">Transmembrane helix</keyword>
<feature type="transmembrane region" description="Helical" evidence="1">
    <location>
        <begin position="27"/>
        <end position="50"/>
    </location>
</feature>
<reference evidence="2" key="1">
    <citation type="journal article" date="2020" name="Nature">
        <title>Giant virus diversity and host interactions through global metagenomics.</title>
        <authorList>
            <person name="Schulz F."/>
            <person name="Roux S."/>
            <person name="Paez-Espino D."/>
            <person name="Jungbluth S."/>
            <person name="Walsh D.A."/>
            <person name="Denef V.J."/>
            <person name="McMahon K.D."/>
            <person name="Konstantinidis K.T."/>
            <person name="Eloe-Fadrosh E.A."/>
            <person name="Kyrpides N.C."/>
            <person name="Woyke T."/>
        </authorList>
    </citation>
    <scope>NUCLEOTIDE SEQUENCE</scope>
    <source>
        <strain evidence="2">GVMAG-M-3300025880-56</strain>
    </source>
</reference>
<sequence length="67" mass="7383">MSVDPAIEKIVTETIEGEEEGIPMWSWFAIAGVVLVVLIIIALIIALVLCSRKKKDLAQPLLKPKIK</sequence>
<keyword evidence="1" id="KW-0472">Membrane</keyword>
<name>A0A6C0J8D5_9ZZZZ</name>
<protein>
    <submittedName>
        <fullName evidence="2">Uncharacterized protein</fullName>
    </submittedName>
</protein>
<keyword evidence="1" id="KW-0812">Transmembrane</keyword>